<organism evidence="1 2">
    <name type="scientific">[Candida] anglica</name>
    <dbReference type="NCBI Taxonomy" id="148631"/>
    <lineage>
        <taxon>Eukaryota</taxon>
        <taxon>Fungi</taxon>
        <taxon>Dikarya</taxon>
        <taxon>Ascomycota</taxon>
        <taxon>Saccharomycotina</taxon>
        <taxon>Pichiomycetes</taxon>
        <taxon>Debaryomycetaceae</taxon>
        <taxon>Kurtzmaniella</taxon>
    </lineage>
</organism>
<evidence type="ECO:0000313" key="1">
    <source>
        <dbReference type="EMBL" id="CAK7921209.1"/>
    </source>
</evidence>
<evidence type="ECO:0000313" key="2">
    <source>
        <dbReference type="Proteomes" id="UP001497600"/>
    </source>
</evidence>
<sequence>MTIISRPLSVVENFFRSRTAVGYYTNFQLTATYSEKISLELLGKALRKTLIDYHILACNIQKGTEYCSYEPIEEIYLNDIVESQINDEISEEFLKKVSDIQFQLYTNKPLFKVILLGNFKICAIFEHSIADGIAGVHFHEILIENFDFIQRNPIEFEQEYGWVGINSPIFNLNQDQDKIKYSLPPPVDYFLEHYNVDYSNNDPNHYSKITPPGYEKWKGRFPSCREFSSAFKLVNISPIKINQILQKCKKEGVTLTAFIEVVEALTLQPVFGDSCYTSHKVAMNLRRHLSVEGDLGKHLENYPNHKVLGTMAHMGLSENFPPIKEFSWDLVRSVNSNILQSVANKKVLNVSKAFNDIASPIDDNKEIFTSQAGKTRPDAIKISNLGFVQASSGNWNITDVVFSQDLAVIAADFMLNIVSTKAGGLNFVLSFIDNPELELTDVANTLKDNLLKFALE</sequence>
<dbReference type="Pfam" id="PF07247">
    <property type="entry name" value="AATase"/>
    <property type="match status" value="1"/>
</dbReference>
<reference evidence="1 2" key="1">
    <citation type="submission" date="2024-01" db="EMBL/GenBank/DDBJ databases">
        <authorList>
            <consortium name="Genoscope - CEA"/>
            <person name="William W."/>
        </authorList>
    </citation>
    <scope>NUCLEOTIDE SEQUENCE [LARGE SCALE GENOMIC DNA]</scope>
    <source>
        <strain evidence="1 2">29B2s-10</strain>
    </source>
</reference>
<dbReference type="Proteomes" id="UP001497600">
    <property type="component" value="Chromosome H"/>
</dbReference>
<keyword evidence="2" id="KW-1185">Reference proteome</keyword>
<dbReference type="PANTHER" id="PTHR28037:SF1">
    <property type="entry name" value="ALCOHOL O-ACETYLTRANSFERASE 1-RELATED"/>
    <property type="match status" value="1"/>
</dbReference>
<protein>
    <submittedName>
        <fullName evidence="1">N-acetyltransferase Sli1p</fullName>
    </submittedName>
</protein>
<gene>
    <name evidence="1" type="primary">SLI1</name>
    <name evidence="1" type="ORF">CAAN4_H11496</name>
</gene>
<name>A0ABP0EKD2_9ASCO</name>
<dbReference type="PANTHER" id="PTHR28037">
    <property type="entry name" value="ALCOHOL O-ACETYLTRANSFERASE 1-RELATED"/>
    <property type="match status" value="1"/>
</dbReference>
<dbReference type="InterPro" id="IPR052058">
    <property type="entry name" value="Alcohol_O-acetyltransferase"/>
</dbReference>
<dbReference type="InterPro" id="IPR010828">
    <property type="entry name" value="Atf2/Sli1-like"/>
</dbReference>
<accession>A0ABP0EKD2</accession>
<proteinExistence type="predicted"/>
<dbReference type="EMBL" id="OZ004260">
    <property type="protein sequence ID" value="CAK7921209.1"/>
    <property type="molecule type" value="Genomic_DNA"/>
</dbReference>